<feature type="transmembrane region" description="Helical" evidence="9">
    <location>
        <begin position="12"/>
        <end position="33"/>
    </location>
</feature>
<evidence type="ECO:0000256" key="7">
    <source>
        <dbReference type="ARBA" id="ARBA00023136"/>
    </source>
</evidence>
<dbReference type="GO" id="GO:0015740">
    <property type="term" value="P:C4-dicarboxylate transport"/>
    <property type="evidence" value="ECO:0007669"/>
    <property type="project" value="TreeGrafter"/>
</dbReference>
<evidence type="ECO:0000256" key="2">
    <source>
        <dbReference type="ARBA" id="ARBA00022448"/>
    </source>
</evidence>
<dbReference type="PANTHER" id="PTHR35011">
    <property type="entry name" value="2,3-DIKETO-L-GULONATE TRAP TRANSPORTER SMALL PERMEASE PROTEIN YIAM"/>
    <property type="match status" value="1"/>
</dbReference>
<comment type="subcellular location">
    <subcellularLocation>
        <location evidence="1 9">Cell inner membrane</location>
        <topology evidence="1 9">Multi-pass membrane protein</topology>
    </subcellularLocation>
</comment>
<keyword evidence="7 9" id="KW-0472">Membrane</keyword>
<name>A0A7W6KLY7_9HYPH</name>
<dbReference type="Proteomes" id="UP000530571">
    <property type="component" value="Unassembled WGS sequence"/>
</dbReference>
<comment type="subunit">
    <text evidence="9">The complex comprises the extracytoplasmic solute receptor protein and the two transmembrane proteins.</text>
</comment>
<dbReference type="PANTHER" id="PTHR35011:SF2">
    <property type="entry name" value="2,3-DIKETO-L-GULONATE TRAP TRANSPORTER SMALL PERMEASE PROTEIN YIAM"/>
    <property type="match status" value="1"/>
</dbReference>
<keyword evidence="4 9" id="KW-0997">Cell inner membrane</keyword>
<evidence type="ECO:0000259" key="10">
    <source>
        <dbReference type="Pfam" id="PF04290"/>
    </source>
</evidence>
<feature type="transmembrane region" description="Helical" evidence="9">
    <location>
        <begin position="48"/>
        <end position="65"/>
    </location>
</feature>
<evidence type="ECO:0000256" key="9">
    <source>
        <dbReference type="RuleBase" id="RU369079"/>
    </source>
</evidence>
<keyword evidence="6 9" id="KW-1133">Transmembrane helix</keyword>
<proteinExistence type="inferred from homology"/>
<gene>
    <name evidence="11" type="ORF">GGR30_003697</name>
</gene>
<evidence type="ECO:0000313" key="12">
    <source>
        <dbReference type="Proteomes" id="UP000530571"/>
    </source>
</evidence>
<dbReference type="InterPro" id="IPR007387">
    <property type="entry name" value="TRAP_DctQ"/>
</dbReference>
<evidence type="ECO:0000256" key="8">
    <source>
        <dbReference type="ARBA" id="ARBA00038436"/>
    </source>
</evidence>
<dbReference type="GO" id="GO:0022857">
    <property type="term" value="F:transmembrane transporter activity"/>
    <property type="evidence" value="ECO:0007669"/>
    <property type="project" value="UniProtKB-UniRule"/>
</dbReference>
<reference evidence="11 12" key="1">
    <citation type="submission" date="2020-08" db="EMBL/GenBank/DDBJ databases">
        <title>Genomic Encyclopedia of Type Strains, Phase IV (KMG-IV): sequencing the most valuable type-strain genomes for metagenomic binning, comparative biology and taxonomic classification.</title>
        <authorList>
            <person name="Goeker M."/>
        </authorList>
    </citation>
    <scope>NUCLEOTIDE SEQUENCE [LARGE SCALE GENOMIC DNA]</scope>
    <source>
        <strain evidence="11 12">DSM 28101</strain>
    </source>
</reference>
<feature type="transmembrane region" description="Helical" evidence="9">
    <location>
        <begin position="86"/>
        <end position="110"/>
    </location>
</feature>
<evidence type="ECO:0000313" key="11">
    <source>
        <dbReference type="EMBL" id="MBB4123749.1"/>
    </source>
</evidence>
<dbReference type="GO" id="GO:0005886">
    <property type="term" value="C:plasma membrane"/>
    <property type="evidence" value="ECO:0007669"/>
    <property type="project" value="UniProtKB-SubCell"/>
</dbReference>
<organism evidence="11 12">
    <name type="scientific">Martelella radicis</name>
    <dbReference type="NCBI Taxonomy" id="1397476"/>
    <lineage>
        <taxon>Bacteria</taxon>
        <taxon>Pseudomonadati</taxon>
        <taxon>Pseudomonadota</taxon>
        <taxon>Alphaproteobacteria</taxon>
        <taxon>Hyphomicrobiales</taxon>
        <taxon>Aurantimonadaceae</taxon>
        <taxon>Martelella</taxon>
    </lineage>
</organism>
<comment type="function">
    <text evidence="9">Part of the tripartite ATP-independent periplasmic (TRAP) transport system.</text>
</comment>
<keyword evidence="12" id="KW-1185">Reference proteome</keyword>
<protein>
    <recommendedName>
        <fullName evidence="9">TRAP transporter small permease protein</fullName>
    </recommendedName>
</protein>
<evidence type="ECO:0000256" key="1">
    <source>
        <dbReference type="ARBA" id="ARBA00004429"/>
    </source>
</evidence>
<dbReference type="AlphaFoldDB" id="A0A7W6KLY7"/>
<evidence type="ECO:0000256" key="4">
    <source>
        <dbReference type="ARBA" id="ARBA00022519"/>
    </source>
</evidence>
<evidence type="ECO:0000256" key="3">
    <source>
        <dbReference type="ARBA" id="ARBA00022475"/>
    </source>
</evidence>
<dbReference type="InterPro" id="IPR055348">
    <property type="entry name" value="DctQ"/>
</dbReference>
<feature type="domain" description="Tripartite ATP-independent periplasmic transporters DctQ component" evidence="10">
    <location>
        <begin position="24"/>
        <end position="153"/>
    </location>
</feature>
<dbReference type="RefSeq" id="WP_183489302.1">
    <property type="nucleotide sequence ID" value="NZ_JACIDZ010000014.1"/>
</dbReference>
<keyword evidence="3" id="KW-1003">Cell membrane</keyword>
<accession>A0A7W6KLY7</accession>
<dbReference type="EMBL" id="JACIDZ010000014">
    <property type="protein sequence ID" value="MBB4123749.1"/>
    <property type="molecule type" value="Genomic_DNA"/>
</dbReference>
<dbReference type="Pfam" id="PF04290">
    <property type="entry name" value="DctQ"/>
    <property type="match status" value="1"/>
</dbReference>
<feature type="transmembrane region" description="Helical" evidence="9">
    <location>
        <begin position="130"/>
        <end position="149"/>
    </location>
</feature>
<comment type="similarity">
    <text evidence="8 9">Belongs to the TRAP transporter small permease family.</text>
</comment>
<comment type="caution">
    <text evidence="11">The sequence shown here is derived from an EMBL/GenBank/DDBJ whole genome shotgun (WGS) entry which is preliminary data.</text>
</comment>
<sequence>MLEQIKKGLDKTLSFVCVLFLGIMVICVSWQVLSRYVVHVPSTWTDEIARFLMIWTCLLGSAYAVGAQRHIAIDIVPILLGPKKRAILDVFINLCILVFSLVVITGGGWYLLAKVFRSGQLTIALNIPYWIVYIVIPVSGLLMAFYSLYHLLNPKPPEPVDPLADPAVSSVLD</sequence>
<evidence type="ECO:0000256" key="6">
    <source>
        <dbReference type="ARBA" id="ARBA00022989"/>
    </source>
</evidence>
<evidence type="ECO:0000256" key="5">
    <source>
        <dbReference type="ARBA" id="ARBA00022692"/>
    </source>
</evidence>
<keyword evidence="5 9" id="KW-0812">Transmembrane</keyword>
<keyword evidence="2 9" id="KW-0813">Transport</keyword>